<feature type="compositionally biased region" description="Polar residues" evidence="1">
    <location>
        <begin position="344"/>
        <end position="371"/>
    </location>
</feature>
<dbReference type="OrthoDB" id="4001642at2759"/>
<reference evidence="3 4" key="1">
    <citation type="journal article" date="2016" name="Mol. Biol. Evol.">
        <title>Comparative Genomics of Early-Diverging Mushroom-Forming Fungi Provides Insights into the Origins of Lignocellulose Decay Capabilities.</title>
        <authorList>
            <person name="Nagy L.G."/>
            <person name="Riley R."/>
            <person name="Tritt A."/>
            <person name="Adam C."/>
            <person name="Daum C."/>
            <person name="Floudas D."/>
            <person name="Sun H."/>
            <person name="Yadav J.S."/>
            <person name="Pangilinan J."/>
            <person name="Larsson K.H."/>
            <person name="Matsuura K."/>
            <person name="Barry K."/>
            <person name="Labutti K."/>
            <person name="Kuo R."/>
            <person name="Ohm R.A."/>
            <person name="Bhattacharya S.S."/>
            <person name="Shirouzu T."/>
            <person name="Yoshinaga Y."/>
            <person name="Martin F.M."/>
            <person name="Grigoriev I.V."/>
            <person name="Hibbett D.S."/>
        </authorList>
    </citation>
    <scope>NUCLEOTIDE SEQUENCE [LARGE SCALE GENOMIC DNA]</scope>
    <source>
        <strain evidence="3 4">93-53</strain>
    </source>
</reference>
<dbReference type="Proteomes" id="UP000076871">
    <property type="component" value="Unassembled WGS sequence"/>
</dbReference>
<sequence length="534" mass="56960">MSQARLTLRPPPNIEFVQGFPGIPPGAPDRPQAAVKGAIEVRVAAEGVKANPINVWQAREEYGVLHAQDFPFYIRIPESIPPSISLEKGGIKYELIASVCIKGKKGLLRRDKPTITATSTPVMIDKHELHSTWPVYQQPETRSHTEGGVTLTVDRSRTCYGPGDRVEVSAAVKTEALHTGILRGYEFTLRETTVFRGSTHSKKGAPIVKNVHIGEQKVPVNVTLYGGTQHKASLVVTIPPNHASATLTAARHIDITYTLSVKALMGTGKHVTLELPVIVSNWPRAVSLEAMRRIGMAPNVCLPGQGGTGHTHPPPASSSAGSTTESKPISSPIPKVASMTFARPSTASTHPYATADSDTTISRPSAGQFNTVPVEKANGSSAASKPDEFGVTRAAEQPKGGGSDRTSSVASTERSSQYAAQTIGGVPGHSGGNGRIAPYASETTAFARQRASTGRSQARLTIANLNDNEVEEHAKAQRAHSATVQNTSRSKWMTAEDEKKRLYETAVAKVERVQGAVARARSPDDSLLPRTLGQ</sequence>
<organism evidence="3 4">
    <name type="scientific">Laetiporus sulphureus 93-53</name>
    <dbReference type="NCBI Taxonomy" id="1314785"/>
    <lineage>
        <taxon>Eukaryota</taxon>
        <taxon>Fungi</taxon>
        <taxon>Dikarya</taxon>
        <taxon>Basidiomycota</taxon>
        <taxon>Agaricomycotina</taxon>
        <taxon>Agaricomycetes</taxon>
        <taxon>Polyporales</taxon>
        <taxon>Laetiporus</taxon>
    </lineage>
</organism>
<feature type="region of interest" description="Disordered" evidence="1">
    <location>
        <begin position="344"/>
        <end position="437"/>
    </location>
</feature>
<evidence type="ECO:0000256" key="1">
    <source>
        <dbReference type="SAM" id="MobiDB-lite"/>
    </source>
</evidence>
<proteinExistence type="predicted"/>
<evidence type="ECO:0000313" key="3">
    <source>
        <dbReference type="EMBL" id="KZT09587.1"/>
    </source>
</evidence>
<accession>A0A165FYL7</accession>
<dbReference type="SMART" id="SM01017">
    <property type="entry name" value="Arrestin_C"/>
    <property type="match status" value="1"/>
</dbReference>
<feature type="region of interest" description="Disordered" evidence="1">
    <location>
        <begin position="301"/>
        <end position="332"/>
    </location>
</feature>
<dbReference type="GeneID" id="63819773"/>
<dbReference type="InterPro" id="IPR014752">
    <property type="entry name" value="Arrestin-like_C"/>
</dbReference>
<evidence type="ECO:0000259" key="2">
    <source>
        <dbReference type="SMART" id="SM01017"/>
    </source>
</evidence>
<dbReference type="PANTHER" id="PTHR36419:SF1">
    <property type="entry name" value="RHO1 GEF LOCALIZING PROTEIN 1"/>
    <property type="match status" value="1"/>
</dbReference>
<gene>
    <name evidence="3" type="ORF">LAESUDRAFT_511980</name>
</gene>
<name>A0A165FYL7_9APHY</name>
<dbReference type="RefSeq" id="XP_040767327.1">
    <property type="nucleotide sequence ID" value="XM_040902742.1"/>
</dbReference>
<dbReference type="PANTHER" id="PTHR36419">
    <property type="entry name" value="ARRESTIN FAMILY PROTEIN 1"/>
    <property type="match status" value="1"/>
</dbReference>
<keyword evidence="4" id="KW-1185">Reference proteome</keyword>
<dbReference type="Pfam" id="PF02752">
    <property type="entry name" value="Arrestin_C"/>
    <property type="match status" value="1"/>
</dbReference>
<dbReference type="InterPro" id="IPR053060">
    <property type="entry name" value="Cytokinesis_Signaling_Reg"/>
</dbReference>
<dbReference type="EMBL" id="KV427611">
    <property type="protein sequence ID" value="KZT09587.1"/>
    <property type="molecule type" value="Genomic_DNA"/>
</dbReference>
<feature type="compositionally biased region" description="Gly residues" evidence="1">
    <location>
        <begin position="425"/>
        <end position="434"/>
    </location>
</feature>
<feature type="compositionally biased region" description="Polar residues" evidence="1">
    <location>
        <begin position="404"/>
        <end position="420"/>
    </location>
</feature>
<evidence type="ECO:0000313" key="4">
    <source>
        <dbReference type="Proteomes" id="UP000076871"/>
    </source>
</evidence>
<feature type="domain" description="Arrestin C-terminal-like" evidence="2">
    <location>
        <begin position="145"/>
        <end position="283"/>
    </location>
</feature>
<protein>
    <recommendedName>
        <fullName evidence="2">Arrestin C-terminal-like domain-containing protein</fullName>
    </recommendedName>
</protein>
<dbReference type="GO" id="GO:0000917">
    <property type="term" value="P:division septum assembly"/>
    <property type="evidence" value="ECO:0007669"/>
    <property type="project" value="TreeGrafter"/>
</dbReference>
<dbReference type="InterPro" id="IPR011022">
    <property type="entry name" value="Arrestin_C-like"/>
</dbReference>
<dbReference type="Gene3D" id="2.60.40.640">
    <property type="match status" value="1"/>
</dbReference>
<dbReference type="InParanoid" id="A0A165FYL7"/>
<dbReference type="InterPro" id="IPR014756">
    <property type="entry name" value="Ig_E-set"/>
</dbReference>
<dbReference type="SUPFAM" id="SSF81296">
    <property type="entry name" value="E set domains"/>
    <property type="match status" value="1"/>
</dbReference>
<dbReference type="GO" id="GO:0000935">
    <property type="term" value="C:division septum"/>
    <property type="evidence" value="ECO:0007669"/>
    <property type="project" value="TreeGrafter"/>
</dbReference>
<dbReference type="AlphaFoldDB" id="A0A165FYL7"/>